<dbReference type="GO" id="GO:0004371">
    <property type="term" value="F:glycerone kinase activity"/>
    <property type="evidence" value="ECO:0007669"/>
    <property type="project" value="InterPro"/>
</dbReference>
<dbReference type="Pfam" id="PF02645">
    <property type="entry name" value="DegV"/>
    <property type="match status" value="1"/>
</dbReference>
<dbReference type="PANTHER" id="PTHR33434:SF8">
    <property type="entry name" value="DEGV DOMAIN-CONTAINING PROTEIN SPR1019"/>
    <property type="match status" value="1"/>
</dbReference>
<dbReference type="PROSITE" id="PS51480">
    <property type="entry name" value="DHAL"/>
    <property type="match status" value="1"/>
</dbReference>
<dbReference type="Gene3D" id="3.30.1180.10">
    <property type="match status" value="1"/>
</dbReference>
<dbReference type="InterPro" id="IPR048394">
    <property type="entry name" value="FakA-like_M"/>
</dbReference>
<evidence type="ECO:0000313" key="6">
    <source>
        <dbReference type="Proteomes" id="UP000254040"/>
    </source>
</evidence>
<keyword evidence="1" id="KW-0446">Lipid-binding</keyword>
<evidence type="ECO:0000313" key="5">
    <source>
        <dbReference type="Proteomes" id="UP000054985"/>
    </source>
</evidence>
<name>A0A378K3E2_9GAMM</name>
<protein>
    <submittedName>
        <fullName evidence="4">DAK2 domain protein</fullName>
    </submittedName>
    <submittedName>
        <fullName evidence="3">Lipoprotein</fullName>
    </submittedName>
</protein>
<dbReference type="OrthoDB" id="9760324at2"/>
<dbReference type="Proteomes" id="UP000054985">
    <property type="component" value="Unassembled WGS sequence"/>
</dbReference>
<dbReference type="PANTHER" id="PTHR33434">
    <property type="entry name" value="DEGV DOMAIN-CONTAINING PROTEIN DR_1986-RELATED"/>
    <property type="match status" value="1"/>
</dbReference>
<gene>
    <name evidence="3" type="primary">yfhG</name>
    <name evidence="3" type="ORF">Lmor_1787</name>
    <name evidence="4" type="ORF">NCTC12239_03069</name>
</gene>
<reference evidence="4 6" key="2">
    <citation type="submission" date="2018-06" db="EMBL/GenBank/DDBJ databases">
        <authorList>
            <consortium name="Pathogen Informatics"/>
            <person name="Doyle S."/>
        </authorList>
    </citation>
    <scope>NUCLEOTIDE SEQUENCE [LARGE SCALE GENOMIC DNA]</scope>
    <source>
        <strain evidence="4 6">NCTC12239</strain>
    </source>
</reference>
<dbReference type="PROSITE" id="PS51482">
    <property type="entry name" value="DEGV"/>
    <property type="match status" value="1"/>
</dbReference>
<dbReference type="InterPro" id="IPR003797">
    <property type="entry name" value="DegV"/>
</dbReference>
<evidence type="ECO:0000313" key="4">
    <source>
        <dbReference type="EMBL" id="STX64108.1"/>
    </source>
</evidence>
<dbReference type="EMBL" id="UGOG01000001">
    <property type="protein sequence ID" value="STX64108.1"/>
    <property type="molecule type" value="Genomic_DNA"/>
</dbReference>
<dbReference type="InterPro" id="IPR033470">
    <property type="entry name" value="FakA-like_C"/>
</dbReference>
<dbReference type="AlphaFoldDB" id="A0A378K3E2"/>
<dbReference type="Gene3D" id="3.40.50.10170">
    <property type="match status" value="1"/>
</dbReference>
<dbReference type="GO" id="GO:0008289">
    <property type="term" value="F:lipid binding"/>
    <property type="evidence" value="ECO:0007669"/>
    <property type="project" value="UniProtKB-KW"/>
</dbReference>
<evidence type="ECO:0000313" key="3">
    <source>
        <dbReference type="EMBL" id="KTD34390.1"/>
    </source>
</evidence>
<dbReference type="SMART" id="SM01120">
    <property type="entry name" value="Dak2"/>
    <property type="match status" value="1"/>
</dbReference>
<feature type="domain" description="DhaL" evidence="2">
    <location>
        <begin position="9"/>
        <end position="199"/>
    </location>
</feature>
<keyword evidence="3" id="KW-0449">Lipoprotein</keyword>
<dbReference type="RefSeq" id="WP_028382834.1">
    <property type="nucleotide sequence ID" value="NZ_CAAAJG010000013.1"/>
</dbReference>
<reference evidence="3 5" key="1">
    <citation type="submission" date="2015-11" db="EMBL/GenBank/DDBJ databases">
        <title>Genomic analysis of 38 Legionella species identifies large and diverse effector repertoires.</title>
        <authorList>
            <person name="Burstein D."/>
            <person name="Amaro F."/>
            <person name="Zusman T."/>
            <person name="Lifshitz Z."/>
            <person name="Cohen O."/>
            <person name="Gilbert J.A."/>
            <person name="Pupko T."/>
            <person name="Shuman H.A."/>
            <person name="Segal G."/>
        </authorList>
    </citation>
    <scope>NUCLEOTIDE SEQUENCE [LARGE SCALE GENOMIC DNA]</scope>
    <source>
        <strain evidence="3 5">ATCC 43877</strain>
    </source>
</reference>
<dbReference type="Gene3D" id="1.25.40.340">
    <property type="match status" value="1"/>
</dbReference>
<dbReference type="Proteomes" id="UP000254040">
    <property type="component" value="Unassembled WGS sequence"/>
</dbReference>
<proteinExistence type="predicted"/>
<dbReference type="Pfam" id="PF21645">
    <property type="entry name" value="FakA-like_M"/>
    <property type="match status" value="1"/>
</dbReference>
<dbReference type="InterPro" id="IPR036117">
    <property type="entry name" value="DhaL_dom_sf"/>
</dbReference>
<dbReference type="NCBIfam" id="TIGR00762">
    <property type="entry name" value="DegV"/>
    <property type="match status" value="1"/>
</dbReference>
<dbReference type="SMART" id="SM01121">
    <property type="entry name" value="Dak1_2"/>
    <property type="match status" value="1"/>
</dbReference>
<evidence type="ECO:0000256" key="1">
    <source>
        <dbReference type="ARBA" id="ARBA00023121"/>
    </source>
</evidence>
<accession>A0A378K3E2</accession>
<dbReference type="InterPro" id="IPR004007">
    <property type="entry name" value="DhaL_dom"/>
</dbReference>
<sequence>MEIHHLDAKTIHSAFLTACDSIISNRENLNAINLFPVADGDTGDNMSATALSVITHSSSQHTLQETFKSLADSALIGARGNSGMIFSQFFNGLTETQLNSEHIDTITFSRLITQASQSVRSAILHPVEGTIITVIDAWSTSISKVAQDFICFKKLMQHSLSDVSQALQSTANTLPVLKDAQVVDAGALGFYHFIHGFADYLSNPREINRTHHQEDCLKANHELPDKGSIPEQRYCTEITLSGEFIDRTSIANQLEQFGDSVVSSGNANLCRFHVHCTKPAVVFESLFNSGTITHAKAQDMLRQFQMIHQRKYPIALVTDSSADIPQSVLDENQIHIIQLNIHLDGHNLLDRICLNQETFYDHLSNLKTYPKTSFPSPALIEEQLVHLSNQYEHVLVLPISQGLSGTHDAIIKATDRLNNVHVVNSCQTSGGLGLLVSFAAQLVASGLPIEAIKKELILKIPKIEQVVYVSQFESLIRSGRIGRLSGRIAQLAQIKPIIRLNSSGKAAMFDKAFSETKALTKLIRHVDSLREDQQLESYGLVHAGVPDKAKSFAQLTTEAFGQPPAFIESASTALGLHAGKGSVALAFMMK</sequence>
<dbReference type="InterPro" id="IPR050270">
    <property type="entry name" value="DegV_domain_contain"/>
</dbReference>
<dbReference type="InterPro" id="IPR043168">
    <property type="entry name" value="DegV_C"/>
</dbReference>
<evidence type="ECO:0000259" key="2">
    <source>
        <dbReference type="PROSITE" id="PS51480"/>
    </source>
</evidence>
<dbReference type="Pfam" id="PF02734">
    <property type="entry name" value="Dak2"/>
    <property type="match status" value="1"/>
</dbReference>
<dbReference type="STRING" id="39962.Lmor_1787"/>
<dbReference type="EMBL" id="LNYN01000020">
    <property type="protein sequence ID" value="KTD34390.1"/>
    <property type="molecule type" value="Genomic_DNA"/>
</dbReference>
<keyword evidence="5" id="KW-1185">Reference proteome</keyword>
<organism evidence="4 6">
    <name type="scientific">Legionella moravica</name>
    <dbReference type="NCBI Taxonomy" id="39962"/>
    <lineage>
        <taxon>Bacteria</taxon>
        <taxon>Pseudomonadati</taxon>
        <taxon>Pseudomonadota</taxon>
        <taxon>Gammaproteobacteria</taxon>
        <taxon>Legionellales</taxon>
        <taxon>Legionellaceae</taxon>
        <taxon>Legionella</taxon>
    </lineage>
</organism>
<dbReference type="SUPFAM" id="SSF82549">
    <property type="entry name" value="DAK1/DegV-like"/>
    <property type="match status" value="1"/>
</dbReference>
<dbReference type="GO" id="GO:0006071">
    <property type="term" value="P:glycerol metabolic process"/>
    <property type="evidence" value="ECO:0007669"/>
    <property type="project" value="InterPro"/>
</dbReference>
<dbReference type="SUPFAM" id="SSF101473">
    <property type="entry name" value="DhaL-like"/>
    <property type="match status" value="1"/>
</dbReference>